<protein>
    <recommendedName>
        <fullName evidence="5">FAD-binding PCMH-type domain-containing protein</fullName>
    </recommendedName>
</protein>
<dbReference type="InterPro" id="IPR016164">
    <property type="entry name" value="FAD-linked_Oxase-like_C"/>
</dbReference>
<evidence type="ECO:0000313" key="7">
    <source>
        <dbReference type="Proteomes" id="UP000182204"/>
    </source>
</evidence>
<dbReference type="InterPro" id="IPR016169">
    <property type="entry name" value="FAD-bd_PCMH_sub2"/>
</dbReference>
<proteinExistence type="predicted"/>
<evidence type="ECO:0000256" key="3">
    <source>
        <dbReference type="ARBA" id="ARBA00022827"/>
    </source>
</evidence>
<dbReference type="Proteomes" id="UP000182204">
    <property type="component" value="Chromosome"/>
</dbReference>
<reference evidence="6 7" key="1">
    <citation type="submission" date="2015-11" db="EMBL/GenBank/DDBJ databases">
        <authorList>
            <person name="Hill K.K."/>
            <person name="Shirey T.B."/>
            <person name="Raphael B."/>
            <person name="Daligault H.E."/>
            <person name="Davenport K.W."/>
            <person name="Bruce D.C."/>
            <person name="Foley B.T."/>
            <person name="Johnson S.L."/>
        </authorList>
    </citation>
    <scope>NUCLEOTIDE SEQUENCE [LARGE SCALE GENOMIC DNA]</scope>
    <source>
        <strain evidence="6 7">CDC_1632</strain>
    </source>
</reference>
<dbReference type="FunFam" id="1.10.45.10:FF:000001">
    <property type="entry name" value="D-lactate dehydrogenase mitochondrial"/>
    <property type="match status" value="1"/>
</dbReference>
<keyword evidence="3" id="KW-0274">FAD</keyword>
<dbReference type="Gene3D" id="3.30.70.2740">
    <property type="match status" value="1"/>
</dbReference>
<dbReference type="InterPro" id="IPR036318">
    <property type="entry name" value="FAD-bd_PCMH-like_sf"/>
</dbReference>
<name>A0A1L3NKD7_CLOSG</name>
<keyword evidence="4" id="KW-0560">Oxidoreductase</keyword>
<evidence type="ECO:0000256" key="1">
    <source>
        <dbReference type="ARBA" id="ARBA00001974"/>
    </source>
</evidence>
<dbReference type="InterPro" id="IPR051914">
    <property type="entry name" value="FAD-linked_OxidoTrans_Type4"/>
</dbReference>
<comment type="cofactor">
    <cofactor evidence="1">
        <name>FAD</name>
        <dbReference type="ChEBI" id="CHEBI:57692"/>
    </cofactor>
</comment>
<sequence length="465" mass="51600">MEYKKLDIKDIEFLKSVAGQDRVYIGEDINEDYSHDELGGISKIPDAMVEVLSTEEVSKIMAYAYKNNIPVVARGSGTGLVGASVPIHGGIMINMTKMNRILEIDEENLTLTVEPGVLLMEIGKFVEEHDLFYPPDPGEKSATIGGNISTNAGGMRAVKYGVTRDYIRGLEIVLPNGKVLQIGGKVVKNSSGYSIKDLVCGAEGTLAIVTKAILKLLPLPKKAISLLIPFPNLEMAINTVPKIIKSKAIPTAIEFMQREVILAAEKFLGKKFPDNSSDAYLLLTFDGNTKEDIEKDYEKVANICLEEGALDVYISDTDERKEAVWSARGAFLEAVKASTTEMDECDVVVPRNKVASFVKYTDELQEQFDVRIRSFGHAGDGNLHVYVLRDNLTKEQWDKKLKDVFECMYKKSVELNGLVSGEHGIGFAKKPYLFEQYGEEYMELMKNIKLAFDPKNILNPGKVCQ</sequence>
<dbReference type="SUPFAM" id="SSF55103">
    <property type="entry name" value="FAD-linked oxidases, C-terminal domain"/>
    <property type="match status" value="1"/>
</dbReference>
<dbReference type="InterPro" id="IPR006094">
    <property type="entry name" value="Oxid_FAD_bind_N"/>
</dbReference>
<dbReference type="InterPro" id="IPR016171">
    <property type="entry name" value="Vanillyl_alc_oxidase_C-sub2"/>
</dbReference>
<dbReference type="STRING" id="929506.CbC4_0797"/>
<dbReference type="GO" id="GO:0016491">
    <property type="term" value="F:oxidoreductase activity"/>
    <property type="evidence" value="ECO:0007669"/>
    <property type="project" value="UniProtKB-KW"/>
</dbReference>
<evidence type="ECO:0000313" key="6">
    <source>
        <dbReference type="EMBL" id="APH16626.1"/>
    </source>
</evidence>
<dbReference type="InterPro" id="IPR004113">
    <property type="entry name" value="FAD-bd_oxidored_4_C"/>
</dbReference>
<dbReference type="InterPro" id="IPR016166">
    <property type="entry name" value="FAD-bd_PCMH"/>
</dbReference>
<dbReference type="Gene3D" id="3.30.70.2190">
    <property type="match status" value="1"/>
</dbReference>
<dbReference type="Pfam" id="PF01565">
    <property type="entry name" value="FAD_binding_4"/>
    <property type="match status" value="1"/>
</dbReference>
<dbReference type="AlphaFoldDB" id="A0A1L3NKD7"/>
<dbReference type="Pfam" id="PF02913">
    <property type="entry name" value="FAD-oxidase_C"/>
    <property type="match status" value="1"/>
</dbReference>
<dbReference type="RefSeq" id="WP_072584911.1">
    <property type="nucleotide sequence ID" value="NZ_CP013243.1"/>
</dbReference>
<evidence type="ECO:0000256" key="4">
    <source>
        <dbReference type="ARBA" id="ARBA00023002"/>
    </source>
</evidence>
<dbReference type="PANTHER" id="PTHR42934:SF2">
    <property type="entry name" value="GLYCOLATE OXIDASE SUBUNIT GLCD"/>
    <property type="match status" value="1"/>
</dbReference>
<dbReference type="eggNOG" id="COG0277">
    <property type="taxonomic scope" value="Bacteria"/>
</dbReference>
<dbReference type="Gene3D" id="1.10.45.10">
    <property type="entry name" value="Vanillyl-alcohol Oxidase, Chain A, domain 4"/>
    <property type="match status" value="1"/>
</dbReference>
<evidence type="ECO:0000256" key="2">
    <source>
        <dbReference type="ARBA" id="ARBA00022630"/>
    </source>
</evidence>
<feature type="domain" description="FAD-binding PCMH-type" evidence="5">
    <location>
        <begin position="41"/>
        <end position="219"/>
    </location>
</feature>
<dbReference type="GO" id="GO:0071949">
    <property type="term" value="F:FAD binding"/>
    <property type="evidence" value="ECO:0007669"/>
    <property type="project" value="InterPro"/>
</dbReference>
<dbReference type="Gene3D" id="3.30.465.10">
    <property type="match status" value="1"/>
</dbReference>
<dbReference type="EMBL" id="CP013243">
    <property type="protein sequence ID" value="APH16626.1"/>
    <property type="molecule type" value="Genomic_DNA"/>
</dbReference>
<keyword evidence="2" id="KW-0285">Flavoprotein</keyword>
<dbReference type="PANTHER" id="PTHR42934">
    <property type="entry name" value="GLYCOLATE OXIDASE SUBUNIT GLCD"/>
    <property type="match status" value="1"/>
</dbReference>
<organism evidence="6 7">
    <name type="scientific">Clostridium sporogenes</name>
    <dbReference type="NCBI Taxonomy" id="1509"/>
    <lineage>
        <taxon>Bacteria</taxon>
        <taxon>Bacillati</taxon>
        <taxon>Bacillota</taxon>
        <taxon>Clostridia</taxon>
        <taxon>Eubacteriales</taxon>
        <taxon>Clostridiaceae</taxon>
        <taxon>Clostridium</taxon>
    </lineage>
</organism>
<dbReference type="SUPFAM" id="SSF56176">
    <property type="entry name" value="FAD-binding/transporter-associated domain-like"/>
    <property type="match status" value="1"/>
</dbReference>
<evidence type="ECO:0000259" key="5">
    <source>
        <dbReference type="PROSITE" id="PS51387"/>
    </source>
</evidence>
<dbReference type="PROSITE" id="PS51387">
    <property type="entry name" value="FAD_PCMH"/>
    <property type="match status" value="1"/>
</dbReference>
<accession>A0A1L3NKD7</accession>
<gene>
    <name evidence="6" type="ORF">NPD5_1045</name>
</gene>